<comment type="subcellular location">
    <subcellularLocation>
        <location evidence="1 11">Cytoplasm</location>
    </subcellularLocation>
</comment>
<protein>
    <recommendedName>
        <fullName evidence="3 11">Tyrosine recombinase XerD</fullName>
    </recommendedName>
</protein>
<dbReference type="PROSITE" id="PS51900">
    <property type="entry name" value="CB"/>
    <property type="match status" value="1"/>
</dbReference>
<dbReference type="InterPro" id="IPR010998">
    <property type="entry name" value="Integrase_recombinase_N"/>
</dbReference>
<organism evidence="14 15">
    <name type="scientific">Rhodopseudomonas julia</name>
    <dbReference type="NCBI Taxonomy" id="200617"/>
    <lineage>
        <taxon>Bacteria</taxon>
        <taxon>Pseudomonadati</taxon>
        <taxon>Pseudomonadota</taxon>
        <taxon>Alphaproteobacteria</taxon>
        <taxon>Hyphomicrobiales</taxon>
        <taxon>Nitrobacteraceae</taxon>
        <taxon>Rhodopseudomonas</taxon>
    </lineage>
</organism>
<comment type="similarity">
    <text evidence="2 11">Belongs to the 'phage' integrase family. XerD subfamily.</text>
</comment>
<comment type="subunit">
    <text evidence="11">Forms a cyclic heterotetrameric complex composed of two molecules of XerC and two molecules of XerD.</text>
</comment>
<evidence type="ECO:0000256" key="1">
    <source>
        <dbReference type="ARBA" id="ARBA00004496"/>
    </source>
</evidence>
<evidence type="ECO:0000256" key="2">
    <source>
        <dbReference type="ARBA" id="ARBA00010450"/>
    </source>
</evidence>
<evidence type="ECO:0000256" key="5">
    <source>
        <dbReference type="ARBA" id="ARBA00022618"/>
    </source>
</evidence>
<keyword evidence="6 11" id="KW-0159">Chromosome partition</keyword>
<dbReference type="InterPro" id="IPR013762">
    <property type="entry name" value="Integrase-like_cat_sf"/>
</dbReference>
<dbReference type="InterPro" id="IPR023009">
    <property type="entry name" value="Tyrosine_recombinase_XerC/XerD"/>
</dbReference>
<dbReference type="InterPro" id="IPR011010">
    <property type="entry name" value="DNA_brk_join_enz"/>
</dbReference>
<keyword evidence="9 11" id="KW-0233">DNA recombination</keyword>
<dbReference type="EMBL" id="JAUSUK010000001">
    <property type="protein sequence ID" value="MDQ0325914.1"/>
    <property type="molecule type" value="Genomic_DNA"/>
</dbReference>
<dbReference type="Pfam" id="PF00589">
    <property type="entry name" value="Phage_integrase"/>
    <property type="match status" value="1"/>
</dbReference>
<dbReference type="InterPro" id="IPR002104">
    <property type="entry name" value="Integrase_catalytic"/>
</dbReference>
<evidence type="ECO:0000256" key="4">
    <source>
        <dbReference type="ARBA" id="ARBA00022490"/>
    </source>
</evidence>
<evidence type="ECO:0000313" key="14">
    <source>
        <dbReference type="EMBL" id="MDQ0325914.1"/>
    </source>
</evidence>
<evidence type="ECO:0000259" key="13">
    <source>
        <dbReference type="PROSITE" id="PS51900"/>
    </source>
</evidence>
<comment type="caution">
    <text evidence="14">The sequence shown here is derived from an EMBL/GenBank/DDBJ whole genome shotgun (WGS) entry which is preliminary data.</text>
</comment>
<evidence type="ECO:0000256" key="11">
    <source>
        <dbReference type="HAMAP-Rule" id="MF_01807"/>
    </source>
</evidence>
<gene>
    <name evidence="11" type="primary">xerD</name>
    <name evidence="14" type="ORF">J2R99_001763</name>
</gene>
<feature type="active site" description="O-(3'-phospho-DNA)-tyrosine intermediate" evidence="11">
    <location>
        <position position="299"/>
    </location>
</feature>
<dbReference type="SUPFAM" id="SSF56349">
    <property type="entry name" value="DNA breaking-rejoining enzymes"/>
    <property type="match status" value="1"/>
</dbReference>
<dbReference type="HAMAP" id="MF_01807">
    <property type="entry name" value="Recomb_XerD"/>
    <property type="match status" value="1"/>
</dbReference>
<feature type="active site" evidence="11">
    <location>
        <position position="264"/>
    </location>
</feature>
<keyword evidence="4 11" id="KW-0963">Cytoplasm</keyword>
<dbReference type="Proteomes" id="UP001230253">
    <property type="component" value="Unassembled WGS sequence"/>
</dbReference>
<evidence type="ECO:0000313" key="15">
    <source>
        <dbReference type="Proteomes" id="UP001230253"/>
    </source>
</evidence>
<dbReference type="Pfam" id="PF02899">
    <property type="entry name" value="Phage_int_SAM_1"/>
    <property type="match status" value="1"/>
</dbReference>
<evidence type="ECO:0000259" key="12">
    <source>
        <dbReference type="PROSITE" id="PS51898"/>
    </source>
</evidence>
<dbReference type="PANTHER" id="PTHR30349">
    <property type="entry name" value="PHAGE INTEGRASE-RELATED"/>
    <property type="match status" value="1"/>
</dbReference>
<dbReference type="Gene3D" id="1.10.443.10">
    <property type="entry name" value="Intergrase catalytic core"/>
    <property type="match status" value="1"/>
</dbReference>
<dbReference type="InterPro" id="IPR050090">
    <property type="entry name" value="Tyrosine_recombinase_XerCD"/>
</dbReference>
<sequence length="321" mass="35172">MSAASSPTGDARPRPRRPRDRLDIEAFLEMLAAERGASANTLAAYRRDLLDALGTISDLRAVGGEGVRDYITTLAGRGMSPATQSRRVSALRQFFRFLLSEGLRRDDPTIVLDRPKPRRGLPKTLSVEEVGTLLETARARADREAPSARRLAATRTRALLELLYATGLRVSELVGLPASAATGERPFLIVTGKGGRERLVPLNEDARLAMRDYRALLSERQAGRSPFLFPAASACGHLTRQAFARDLKEVGIEAGISPARLSPHVLRHAFATHLLSGGADLRAVQTLLGHADISTTQIYTHILEERMKTLVQEHHPLGRMR</sequence>
<accession>A0ABU0C7H4</accession>
<evidence type="ECO:0000256" key="8">
    <source>
        <dbReference type="ARBA" id="ARBA00023125"/>
    </source>
</evidence>
<dbReference type="InterPro" id="IPR044068">
    <property type="entry name" value="CB"/>
</dbReference>
<dbReference type="HAMAP" id="MF_01808">
    <property type="entry name" value="Recomb_XerC_XerD"/>
    <property type="match status" value="1"/>
</dbReference>
<dbReference type="InterPro" id="IPR011932">
    <property type="entry name" value="Recomb_XerD"/>
</dbReference>
<keyword evidence="7 11" id="KW-0229">DNA integration</keyword>
<keyword evidence="15" id="KW-1185">Reference proteome</keyword>
<feature type="active site" evidence="11">
    <location>
        <position position="267"/>
    </location>
</feature>
<dbReference type="InterPro" id="IPR004107">
    <property type="entry name" value="Integrase_SAM-like_N"/>
</dbReference>
<keyword evidence="5 11" id="KW-0132">Cell division</keyword>
<dbReference type="NCBIfam" id="NF001399">
    <property type="entry name" value="PRK00283.1"/>
    <property type="match status" value="1"/>
</dbReference>
<feature type="active site" evidence="11">
    <location>
        <position position="193"/>
    </location>
</feature>
<dbReference type="PANTHER" id="PTHR30349:SF90">
    <property type="entry name" value="TYROSINE RECOMBINASE XERD"/>
    <property type="match status" value="1"/>
</dbReference>
<comment type="function">
    <text evidence="11">Site-specific tyrosine recombinase, which acts by catalyzing the cutting and rejoining of the recombining DNA molecules. The XerC-XerD complex is essential to convert dimers of the bacterial chromosome into monomers to permit their segregation at cell division. It also contributes to the segregational stability of plasmids.</text>
</comment>
<reference evidence="14 15" key="1">
    <citation type="submission" date="2023-07" db="EMBL/GenBank/DDBJ databases">
        <title>Genomic Encyclopedia of Type Strains, Phase IV (KMG-IV): sequencing the most valuable type-strain genomes for metagenomic binning, comparative biology and taxonomic classification.</title>
        <authorList>
            <person name="Goeker M."/>
        </authorList>
    </citation>
    <scope>NUCLEOTIDE SEQUENCE [LARGE SCALE GENOMIC DNA]</scope>
    <source>
        <strain evidence="14 15">DSM 11549</strain>
    </source>
</reference>
<evidence type="ECO:0000256" key="3">
    <source>
        <dbReference type="ARBA" id="ARBA00015810"/>
    </source>
</evidence>
<evidence type="ECO:0000256" key="9">
    <source>
        <dbReference type="ARBA" id="ARBA00023172"/>
    </source>
</evidence>
<feature type="active site" evidence="11">
    <location>
        <position position="169"/>
    </location>
</feature>
<feature type="domain" description="Tyr recombinase" evidence="12">
    <location>
        <begin position="120"/>
        <end position="312"/>
    </location>
</feature>
<evidence type="ECO:0000256" key="6">
    <source>
        <dbReference type="ARBA" id="ARBA00022829"/>
    </source>
</evidence>
<dbReference type="Gene3D" id="1.10.150.130">
    <property type="match status" value="1"/>
</dbReference>
<feature type="domain" description="Core-binding (CB)" evidence="13">
    <location>
        <begin position="18"/>
        <end position="99"/>
    </location>
</feature>
<evidence type="ECO:0000256" key="7">
    <source>
        <dbReference type="ARBA" id="ARBA00022908"/>
    </source>
</evidence>
<name>A0ABU0C7H4_9BRAD</name>
<dbReference type="PROSITE" id="PS51898">
    <property type="entry name" value="TYR_RECOMBINASE"/>
    <property type="match status" value="1"/>
</dbReference>
<evidence type="ECO:0000256" key="10">
    <source>
        <dbReference type="ARBA" id="ARBA00023306"/>
    </source>
</evidence>
<feature type="active site" evidence="11">
    <location>
        <position position="290"/>
    </location>
</feature>
<keyword evidence="10 11" id="KW-0131">Cell cycle</keyword>
<proteinExistence type="inferred from homology"/>
<keyword evidence="8 11" id="KW-0238">DNA-binding</keyword>